<dbReference type="InterPro" id="IPR046668">
    <property type="entry name" value="DUF6538"/>
</dbReference>
<feature type="domain" description="DUF6538" evidence="3">
    <location>
        <begin position="4"/>
        <end position="75"/>
    </location>
</feature>
<reference evidence="4" key="1">
    <citation type="submission" date="2020-12" db="EMBL/GenBank/DDBJ databases">
        <title>Sedimentitalea sp. nov., isolated from sand in Incheon.</title>
        <authorList>
            <person name="Kim W."/>
        </authorList>
    </citation>
    <scope>NUCLEOTIDE SEQUENCE</scope>
    <source>
        <strain evidence="4">CAU 1593</strain>
    </source>
</reference>
<accession>A0A8J7M014</accession>
<dbReference type="Gene3D" id="1.10.443.10">
    <property type="entry name" value="Intergrase catalytic core"/>
    <property type="match status" value="1"/>
</dbReference>
<evidence type="ECO:0000313" key="5">
    <source>
        <dbReference type="Proteomes" id="UP000619079"/>
    </source>
</evidence>
<dbReference type="GO" id="GO:0003677">
    <property type="term" value="F:DNA binding"/>
    <property type="evidence" value="ECO:0007669"/>
    <property type="project" value="InterPro"/>
</dbReference>
<dbReference type="GO" id="GO:0015074">
    <property type="term" value="P:DNA integration"/>
    <property type="evidence" value="ECO:0007669"/>
    <property type="project" value="InterPro"/>
</dbReference>
<comment type="caution">
    <text evidence="4">The sequence shown here is derived from an EMBL/GenBank/DDBJ whole genome shotgun (WGS) entry which is preliminary data.</text>
</comment>
<dbReference type="EMBL" id="JAELVR010000013">
    <property type="protein sequence ID" value="MBJ6373406.1"/>
    <property type="molecule type" value="Genomic_DNA"/>
</dbReference>
<dbReference type="AlphaFoldDB" id="A0A8J7M014"/>
<evidence type="ECO:0000256" key="2">
    <source>
        <dbReference type="SAM" id="MobiDB-lite"/>
    </source>
</evidence>
<name>A0A8J7M014_9RHOB</name>
<feature type="region of interest" description="Disordered" evidence="2">
    <location>
        <begin position="259"/>
        <end position="280"/>
    </location>
</feature>
<evidence type="ECO:0000259" key="3">
    <source>
        <dbReference type="Pfam" id="PF20172"/>
    </source>
</evidence>
<protein>
    <recommendedName>
        <fullName evidence="3">DUF6538 domain-containing protein</fullName>
    </recommendedName>
</protein>
<dbReference type="InterPro" id="IPR013762">
    <property type="entry name" value="Integrase-like_cat_sf"/>
</dbReference>
<proteinExistence type="predicted"/>
<sequence>MPPHLEIRRNGYYWRRRLPRSLRDRGGASRDDPEETNCTPSKKSFLCFSLRTHVPANAKILARRLTEMSDLVFAADAEMIMAIAPETQVWMLESLARFEIEAFERARAVAGPRSAEEAALGLRREEALQATLRQALHLGNREVARHPLRHVAGQLGIEIDEADEDWAALAYEATKVLLDVSLERARRQQGHYDQPTVFFRRAVSTASAPAVPQLDTPAQSAIAPAAFATSVAVPATPMSAHVMPASNMPDAGVAFATLPDPIPETPETQSEASSSRPSACTSTFLNSTLLTQIVVPDGFDRPEGYTDESWQAARIAARPPRILIDQKLLSEASRAALKKKRGITVPEAIELYFELVSLGYRPPFTDYQKRQKVTKPNAETTEERLPENYVGKYRLARAFWPACFGDDPIDEITVDDVNDALNLLWGVPANHGRSERDRGEYTLIELIERADAEEARLERDIEAAKARGATAEEIDKMRLVNTKPRISVTTYINHGRVLGNVGKMLMDMQLIDRNPFAICCWTNDEEKKLKKREGGRKRQAWDDRIYKLLGSRIFQEPLEDIGEPLFWAPLIARHQGMRMEEILQLGPDDFGTDKGIPTLTIQHTIVNGVKTLSSARTLPVHPQLVELGLLKLVELRKKACHIRLFPFLNRGKQKGTFSANFSKTFAYYRKTNECYWPGLDFHALRTTFHHDLLGDDKSDAIRCRLMGHTRTDEGDQSYGQNLKTEKLARRLESVVVDVSKVRRPFEDPSAAVKARAQEHGLRVVA</sequence>
<dbReference type="InterPro" id="IPR011010">
    <property type="entry name" value="DNA_brk_join_enz"/>
</dbReference>
<dbReference type="SUPFAM" id="SSF56349">
    <property type="entry name" value="DNA breaking-rejoining enzymes"/>
    <property type="match status" value="1"/>
</dbReference>
<gene>
    <name evidence="4" type="ORF">JF290_17900</name>
</gene>
<organism evidence="4 5">
    <name type="scientific">Sedimentitalea arenosa</name>
    <dbReference type="NCBI Taxonomy" id="2798803"/>
    <lineage>
        <taxon>Bacteria</taxon>
        <taxon>Pseudomonadati</taxon>
        <taxon>Pseudomonadota</taxon>
        <taxon>Alphaproteobacteria</taxon>
        <taxon>Rhodobacterales</taxon>
        <taxon>Paracoccaceae</taxon>
        <taxon>Sedimentitalea</taxon>
    </lineage>
</organism>
<keyword evidence="5" id="KW-1185">Reference proteome</keyword>
<dbReference type="Pfam" id="PF20172">
    <property type="entry name" value="DUF6538"/>
    <property type="match status" value="1"/>
</dbReference>
<evidence type="ECO:0000313" key="4">
    <source>
        <dbReference type="EMBL" id="MBJ6373406.1"/>
    </source>
</evidence>
<dbReference type="Proteomes" id="UP000619079">
    <property type="component" value="Unassembled WGS sequence"/>
</dbReference>
<evidence type="ECO:0000256" key="1">
    <source>
        <dbReference type="ARBA" id="ARBA00023172"/>
    </source>
</evidence>
<keyword evidence="1" id="KW-0233">DNA recombination</keyword>
<feature type="compositionally biased region" description="Polar residues" evidence="2">
    <location>
        <begin position="266"/>
        <end position="280"/>
    </location>
</feature>
<dbReference type="GO" id="GO:0006310">
    <property type="term" value="P:DNA recombination"/>
    <property type="evidence" value="ECO:0007669"/>
    <property type="project" value="UniProtKB-KW"/>
</dbReference>